<dbReference type="EMBL" id="JAHVHU010000012">
    <property type="protein sequence ID" value="MBY5959202.1"/>
    <property type="molecule type" value="Genomic_DNA"/>
</dbReference>
<evidence type="ECO:0000256" key="1">
    <source>
        <dbReference type="ARBA" id="ARBA00004442"/>
    </source>
</evidence>
<keyword evidence="5" id="KW-0998">Cell outer membrane</keyword>
<gene>
    <name evidence="8" type="ORF">KUV50_13700</name>
</gene>
<evidence type="ECO:0000313" key="8">
    <source>
        <dbReference type="EMBL" id="MBY5959202.1"/>
    </source>
</evidence>
<evidence type="ECO:0000259" key="7">
    <source>
        <dbReference type="Pfam" id="PF14322"/>
    </source>
</evidence>
<evidence type="ECO:0000313" key="9">
    <source>
        <dbReference type="Proteomes" id="UP000753961"/>
    </source>
</evidence>
<comment type="similarity">
    <text evidence="2">Belongs to the SusD family.</text>
</comment>
<protein>
    <submittedName>
        <fullName evidence="8">RagB/SusD family nutrient uptake outer membrane protein</fullName>
    </submittedName>
</protein>
<keyword evidence="9" id="KW-1185">Reference proteome</keyword>
<dbReference type="PROSITE" id="PS51257">
    <property type="entry name" value="PROKAR_LIPOPROTEIN"/>
    <property type="match status" value="1"/>
</dbReference>
<feature type="domain" description="RagB/SusD" evidence="6">
    <location>
        <begin position="307"/>
        <end position="578"/>
    </location>
</feature>
<proteinExistence type="inferred from homology"/>
<sequence>MKSLLISMIAGLLFVSFYSCNKDFLDRPDLDNITTSSFWKTPSDLELYVTQFYHNLPSWSPGAWNGGIYWWDGSSDNLIHTNVNNRMAGLYTINSGNGNWDYGDIRSVNIFLDKYPEVDAPMSEIGQSVGEGYFFRAWFYFDLLRNYGGVPWIEKPLAPDAEELFAPRESRDVIATKILEDLDQAISFLNSGKQANGNRISKEVAMLFKARVALYEGTWEKYHAGTEFGVSGKDGSNFIQMAADVAKNLMDNPAGFAISTNGDPQNDYWTLFNQTDLSSNPEVMVWRKFDLNQGVTHNGQRYLPRIGGSYGLSRQLVNDYLCSDGKPIATSPLYQGDATIMDVSANRDLRLSQTMWLPGELMATGRGQEDQFFEKAPIDASGSSRCPTGYMIYKGANPNRDHFFTGGVGTTTSPAFRFAEALLIYAEAKAELGTITQSDLDMTVNVLRDRVAMPHLIMAEIETDPNWLYPNLSPILNEVRRERHIEFALEGYRPDDIMRWRAHDLFVGKRLKGAKFDPETYPDVTVGEVVFLDEEGYIDPLQKQIPNGYQFNPGRDYLLPVPQEQLTLNTSLTQNPGWN</sequence>
<feature type="domain" description="SusD-like N-terminal" evidence="7">
    <location>
        <begin position="43"/>
        <end position="214"/>
    </location>
</feature>
<dbReference type="GO" id="GO:0009279">
    <property type="term" value="C:cell outer membrane"/>
    <property type="evidence" value="ECO:0007669"/>
    <property type="project" value="UniProtKB-SubCell"/>
</dbReference>
<dbReference type="Gene3D" id="1.25.40.390">
    <property type="match status" value="1"/>
</dbReference>
<keyword evidence="3" id="KW-0732">Signal</keyword>
<dbReference type="SUPFAM" id="SSF48452">
    <property type="entry name" value="TPR-like"/>
    <property type="match status" value="1"/>
</dbReference>
<comment type="subcellular location">
    <subcellularLocation>
        <location evidence="1">Cell outer membrane</location>
    </subcellularLocation>
</comment>
<dbReference type="Pfam" id="PF14322">
    <property type="entry name" value="SusD-like_3"/>
    <property type="match status" value="1"/>
</dbReference>
<evidence type="ECO:0000256" key="2">
    <source>
        <dbReference type="ARBA" id="ARBA00006275"/>
    </source>
</evidence>
<dbReference type="Proteomes" id="UP000753961">
    <property type="component" value="Unassembled WGS sequence"/>
</dbReference>
<dbReference type="InterPro" id="IPR012944">
    <property type="entry name" value="SusD_RagB_dom"/>
</dbReference>
<dbReference type="RefSeq" id="WP_222580741.1">
    <property type="nucleotide sequence ID" value="NZ_JAHVHU010000012.1"/>
</dbReference>
<evidence type="ECO:0000259" key="6">
    <source>
        <dbReference type="Pfam" id="PF07980"/>
    </source>
</evidence>
<dbReference type="InterPro" id="IPR033985">
    <property type="entry name" value="SusD-like_N"/>
</dbReference>
<evidence type="ECO:0000256" key="5">
    <source>
        <dbReference type="ARBA" id="ARBA00023237"/>
    </source>
</evidence>
<dbReference type="InterPro" id="IPR011990">
    <property type="entry name" value="TPR-like_helical_dom_sf"/>
</dbReference>
<dbReference type="AlphaFoldDB" id="A0A953L7Y2"/>
<reference evidence="8" key="1">
    <citation type="submission" date="2021-06" db="EMBL/GenBank/DDBJ databases">
        <title>44 bacteria genomes isolated from Dapeng, Shenzhen.</title>
        <authorList>
            <person name="Zheng W."/>
            <person name="Yu S."/>
            <person name="Huang Y."/>
        </authorList>
    </citation>
    <scope>NUCLEOTIDE SEQUENCE</scope>
    <source>
        <strain evidence="8">DP5N28-2</strain>
    </source>
</reference>
<organism evidence="8 9">
    <name type="scientific">Membranihabitans marinus</name>
    <dbReference type="NCBI Taxonomy" id="1227546"/>
    <lineage>
        <taxon>Bacteria</taxon>
        <taxon>Pseudomonadati</taxon>
        <taxon>Bacteroidota</taxon>
        <taxon>Saprospiria</taxon>
        <taxon>Saprospirales</taxon>
        <taxon>Saprospiraceae</taxon>
        <taxon>Membranihabitans</taxon>
    </lineage>
</organism>
<evidence type="ECO:0000256" key="3">
    <source>
        <dbReference type="ARBA" id="ARBA00022729"/>
    </source>
</evidence>
<comment type="caution">
    <text evidence="8">The sequence shown here is derived from an EMBL/GenBank/DDBJ whole genome shotgun (WGS) entry which is preliminary data.</text>
</comment>
<keyword evidence="4" id="KW-0472">Membrane</keyword>
<accession>A0A953L7Y2</accession>
<dbReference type="Pfam" id="PF07980">
    <property type="entry name" value="SusD_RagB"/>
    <property type="match status" value="1"/>
</dbReference>
<name>A0A953L7Y2_9BACT</name>
<evidence type="ECO:0000256" key="4">
    <source>
        <dbReference type="ARBA" id="ARBA00023136"/>
    </source>
</evidence>